<dbReference type="AlphaFoldDB" id="A0A971M600"/>
<dbReference type="PANTHER" id="PTHR33258">
    <property type="entry name" value="TRANSPOSASE INSL FOR INSERTION SEQUENCE ELEMENT IS186A-RELATED"/>
    <property type="match status" value="1"/>
</dbReference>
<evidence type="ECO:0000256" key="1">
    <source>
        <dbReference type="ARBA" id="ARBA00010075"/>
    </source>
</evidence>
<evidence type="ECO:0000256" key="2">
    <source>
        <dbReference type="ARBA" id="ARBA00022578"/>
    </source>
</evidence>
<accession>A0A971M600</accession>
<organism evidence="7 8">
    <name type="scientific">Syntrophorhabdus aromaticivorans</name>
    <dbReference type="NCBI Taxonomy" id="328301"/>
    <lineage>
        <taxon>Bacteria</taxon>
        <taxon>Pseudomonadati</taxon>
        <taxon>Thermodesulfobacteriota</taxon>
        <taxon>Syntrophorhabdia</taxon>
        <taxon>Syntrophorhabdales</taxon>
        <taxon>Syntrophorhabdaceae</taxon>
        <taxon>Syntrophorhabdus</taxon>
    </lineage>
</organism>
<dbReference type="EMBL" id="JAAYEE010000265">
    <property type="protein sequence ID" value="NLW36552.1"/>
    <property type="molecule type" value="Genomic_DNA"/>
</dbReference>
<evidence type="ECO:0000313" key="7">
    <source>
        <dbReference type="EMBL" id="NLW36552.1"/>
    </source>
</evidence>
<dbReference type="InterPro" id="IPR047952">
    <property type="entry name" value="Transpos_IS4"/>
</dbReference>
<dbReference type="Pfam" id="PF14294">
    <property type="entry name" value="DUF4372"/>
    <property type="match status" value="1"/>
</dbReference>
<reference evidence="7" key="1">
    <citation type="journal article" date="2020" name="Biotechnol. Biofuels">
        <title>New insights from the biogas microbiome by comprehensive genome-resolved metagenomics of nearly 1600 species originating from multiple anaerobic digesters.</title>
        <authorList>
            <person name="Campanaro S."/>
            <person name="Treu L."/>
            <person name="Rodriguez-R L.M."/>
            <person name="Kovalovszki A."/>
            <person name="Ziels R.M."/>
            <person name="Maus I."/>
            <person name="Zhu X."/>
            <person name="Kougias P.G."/>
            <person name="Basile A."/>
            <person name="Luo G."/>
            <person name="Schluter A."/>
            <person name="Konstantinidis K.T."/>
            <person name="Angelidaki I."/>
        </authorList>
    </citation>
    <scope>NUCLEOTIDE SEQUENCE</scope>
    <source>
        <strain evidence="7">AS06rmzACSIP_7</strain>
    </source>
</reference>
<evidence type="ECO:0000256" key="4">
    <source>
        <dbReference type="ARBA" id="ARBA00023172"/>
    </source>
</evidence>
<dbReference type="GO" id="GO:0004803">
    <property type="term" value="F:transposase activity"/>
    <property type="evidence" value="ECO:0007669"/>
    <property type="project" value="InterPro"/>
</dbReference>
<evidence type="ECO:0000259" key="5">
    <source>
        <dbReference type="Pfam" id="PF01609"/>
    </source>
</evidence>
<evidence type="ECO:0000256" key="3">
    <source>
        <dbReference type="ARBA" id="ARBA00023125"/>
    </source>
</evidence>
<keyword evidence="4" id="KW-0233">DNA recombination</keyword>
<dbReference type="GO" id="GO:0006313">
    <property type="term" value="P:DNA transposition"/>
    <property type="evidence" value="ECO:0007669"/>
    <property type="project" value="InterPro"/>
</dbReference>
<dbReference type="InterPro" id="IPR025399">
    <property type="entry name" value="DUF4372"/>
</dbReference>
<keyword evidence="2" id="KW-0815">Transposition</keyword>
<dbReference type="InterPro" id="IPR002559">
    <property type="entry name" value="Transposase_11"/>
</dbReference>
<feature type="non-terminal residue" evidence="7">
    <location>
        <position position="264"/>
    </location>
</feature>
<protein>
    <submittedName>
        <fullName evidence="7">IS4 family transposase</fullName>
    </submittedName>
</protein>
<dbReference type="SUPFAM" id="SSF53098">
    <property type="entry name" value="Ribonuclease H-like"/>
    <property type="match status" value="1"/>
</dbReference>
<comment type="caution">
    <text evidence="7">The sequence shown here is derived from an EMBL/GenBank/DDBJ whole genome shotgun (WGS) entry which is preliminary data.</text>
</comment>
<name>A0A971M600_9BACT</name>
<sequence>MRFSSIFSQLLQLFPRREFQHLVKETKAERHARGFTCWGQFVAMLFCQLGRAHSLREIANGLRSCEGKLKHLGITAPNRSTLSYANEHRPWELYQKIFFNLFELCRNQMTGKKKFRFKNKLVSLDATVIDLCLSMYDWAKFRQTKGAIKLHLVLDHDGYLPSFAVLTDGKCHEVKVAYLLKFDPGTIVVDDRGYNDYHLFAKWTSEGVFFVTRQKSNATYTTIEERTLLNFRTRLNVLKCLFINKKQRSFASLVASVPHKLAEV</sequence>
<dbReference type="PANTHER" id="PTHR33258:SF1">
    <property type="entry name" value="TRANSPOSASE INSL FOR INSERTION SEQUENCE ELEMENT IS186A-RELATED"/>
    <property type="match status" value="1"/>
</dbReference>
<feature type="domain" description="Transposase IS4-like" evidence="5">
    <location>
        <begin position="120"/>
        <end position="226"/>
    </location>
</feature>
<evidence type="ECO:0000313" key="8">
    <source>
        <dbReference type="Proteomes" id="UP000777265"/>
    </source>
</evidence>
<dbReference type="Proteomes" id="UP000777265">
    <property type="component" value="Unassembled WGS sequence"/>
</dbReference>
<keyword evidence="3" id="KW-0238">DNA-binding</keyword>
<feature type="domain" description="DUF4372" evidence="6">
    <location>
        <begin position="4"/>
        <end position="74"/>
    </location>
</feature>
<comment type="similarity">
    <text evidence="1">Belongs to the transposase 11 family.</text>
</comment>
<proteinExistence type="inferred from homology"/>
<gene>
    <name evidence="7" type="ORF">GXY80_13910</name>
</gene>
<reference evidence="7" key="2">
    <citation type="submission" date="2020-01" db="EMBL/GenBank/DDBJ databases">
        <authorList>
            <person name="Campanaro S."/>
        </authorList>
    </citation>
    <scope>NUCLEOTIDE SEQUENCE</scope>
    <source>
        <strain evidence="7">AS06rmzACSIP_7</strain>
    </source>
</reference>
<dbReference type="Pfam" id="PF01609">
    <property type="entry name" value="DDE_Tnp_1"/>
    <property type="match status" value="1"/>
</dbReference>
<evidence type="ECO:0000259" key="6">
    <source>
        <dbReference type="Pfam" id="PF14294"/>
    </source>
</evidence>
<dbReference type="GO" id="GO:0003677">
    <property type="term" value="F:DNA binding"/>
    <property type="evidence" value="ECO:0007669"/>
    <property type="project" value="UniProtKB-KW"/>
</dbReference>
<dbReference type="NCBIfam" id="NF033592">
    <property type="entry name" value="transpos_IS4_1"/>
    <property type="match status" value="1"/>
</dbReference>
<dbReference type="InterPro" id="IPR012337">
    <property type="entry name" value="RNaseH-like_sf"/>
</dbReference>